<evidence type="ECO:0000256" key="2">
    <source>
        <dbReference type="SAM" id="MobiDB-lite"/>
    </source>
</evidence>
<gene>
    <name evidence="3" type="ORF">DBRI00130_LOCUS28643</name>
    <name evidence="4" type="ORF">DBRI00130_LOCUS28644</name>
</gene>
<reference evidence="4" key="1">
    <citation type="submission" date="2021-01" db="EMBL/GenBank/DDBJ databases">
        <authorList>
            <person name="Corre E."/>
            <person name="Pelletier E."/>
            <person name="Niang G."/>
            <person name="Scheremetjew M."/>
            <person name="Finn R."/>
            <person name="Kale V."/>
            <person name="Holt S."/>
            <person name="Cochrane G."/>
            <person name="Meng A."/>
            <person name="Brown T."/>
            <person name="Cohen L."/>
        </authorList>
    </citation>
    <scope>NUCLEOTIDE SEQUENCE</scope>
    <source>
        <strain evidence="4">GSO104</strain>
    </source>
</reference>
<sequence length="274" mass="31921">MPRDRSPVPFMSSRRWSSAGLSSYSQKKQKQESTIRLRDEQIAALEADRAIGAQTLANTRMELEQMREMYNEETMWLGLKVQALDREREALQEENTLLNQQMTAEALIANYAKIIKKSRFKRAKKTYVADLEAELYKAMHKVEVMSKQLELIRAQCKKDVDATKEEMGAALQDKVRTESELRSKLVQAEQENKRIESDCKTRLHHREETIENLQFDVDRLNSKIDALEQRENTYEKALDKALDSSRHMANALDSSRHKAPPSDPLWVYTWWAFP</sequence>
<name>A0A6V2JZN6_9STRA</name>
<feature type="compositionally biased region" description="Low complexity" evidence="2">
    <location>
        <begin position="12"/>
        <end position="26"/>
    </location>
</feature>
<proteinExistence type="predicted"/>
<evidence type="ECO:0000256" key="1">
    <source>
        <dbReference type="SAM" id="Coils"/>
    </source>
</evidence>
<evidence type="ECO:0000313" key="3">
    <source>
        <dbReference type="EMBL" id="CAE4633341.1"/>
    </source>
</evidence>
<evidence type="ECO:0000313" key="4">
    <source>
        <dbReference type="EMBL" id="CAE4633343.1"/>
    </source>
</evidence>
<accession>A0A6V2JZN6</accession>
<dbReference type="EMBL" id="HBNS01036671">
    <property type="protein sequence ID" value="CAE4633343.1"/>
    <property type="molecule type" value="Transcribed_RNA"/>
</dbReference>
<keyword evidence="1" id="KW-0175">Coiled coil</keyword>
<feature type="coiled-coil region" evidence="1">
    <location>
        <begin position="171"/>
        <end position="244"/>
    </location>
</feature>
<organism evidence="4">
    <name type="scientific">Ditylum brightwellii</name>
    <dbReference type="NCBI Taxonomy" id="49249"/>
    <lineage>
        <taxon>Eukaryota</taxon>
        <taxon>Sar</taxon>
        <taxon>Stramenopiles</taxon>
        <taxon>Ochrophyta</taxon>
        <taxon>Bacillariophyta</taxon>
        <taxon>Mediophyceae</taxon>
        <taxon>Lithodesmiophycidae</taxon>
        <taxon>Lithodesmiales</taxon>
        <taxon>Lithodesmiaceae</taxon>
        <taxon>Ditylum</taxon>
    </lineage>
</organism>
<dbReference type="AlphaFoldDB" id="A0A6V2JZN6"/>
<protein>
    <submittedName>
        <fullName evidence="4">Uncharacterized protein</fullName>
    </submittedName>
</protein>
<dbReference type="EMBL" id="HBNS01036670">
    <property type="protein sequence ID" value="CAE4633341.1"/>
    <property type="molecule type" value="Transcribed_RNA"/>
</dbReference>
<feature type="region of interest" description="Disordered" evidence="2">
    <location>
        <begin position="1"/>
        <end position="33"/>
    </location>
</feature>
<feature type="coiled-coil region" evidence="1">
    <location>
        <begin position="53"/>
        <end position="101"/>
    </location>
</feature>